<evidence type="ECO:0000256" key="6">
    <source>
        <dbReference type="ARBA" id="ARBA00022438"/>
    </source>
</evidence>
<keyword evidence="9" id="KW-0378">Hydrolase</keyword>
<gene>
    <name evidence="18" type="ORF">NX02_26025</name>
</gene>
<keyword evidence="19" id="KW-1185">Reference proteome</keyword>
<evidence type="ECO:0000256" key="13">
    <source>
        <dbReference type="SAM" id="MobiDB-lite"/>
    </source>
</evidence>
<accession>W0AJQ6</accession>
<dbReference type="Gene3D" id="2.60.40.1840">
    <property type="match status" value="1"/>
</dbReference>
<sequence length="882" mass="96925">MWRARDKHDISGDMLDVQTTQPPPAPTVIHRTDYREPDWLVPDVALDFALDPAATRIRATLSVTRNGEHDRPLRLDGDGLVAIAVRVDGVELAGDQWHMERDALVVPLAGPTHVVETEVEIAPERNTKLMGLYASGGLLCTQCEAEGFRRITFFPDRPDVLSRYVVRMEADKARFPILLANGDRTAEGDGADGRHWAEWRDPFPKPSYLFALVAGDLAANRDRFTTMSGRDVDLAIWVRAEDLPKTEHAMAALKTSMAWDETVYGREYDLGQFNIVAVADFNFGAMENKSLNIFNSRYILADPDTATDADYDAVAGVVAHEYFHNWSGNRVTCRDWFQLSLKEGFTVFRDQQFSADQGSAAVKRIEDVRMLRAAQFPEDGGPLAHPIRPDSYLEISNFYTATVYNKGAEVIRMLHTLLGPERFRAGSDLYFDRHDGEAATCEDFVRAMEDGGGIDLTRFRLWYQQAGTPRVKAVLAWDEAAARATLSLEQTVPTTPGQPVKQPMPLPLRVALYGSVSNAALGGERLVVLDAAQGSETFEGIAERPVLSINRGFSAPVVVETNRTAADLAFLSAHDEDPFARYEAMQQLMIDTLVGAVSTGGADHGPVIEAVRETLVNPALDRAFSAEAVLLPSEAFLGDQMLVVDPDAIFAAREALRRDLGAAMQSEWRHAYDGARTNRFEYSPAAKGARRLRTVALGYLAAAGAPDAAALAFRQFGEADNMTDRQGALGVLANGTAAERDTALAAFYDRYRSNPLVLDKWFSTQALSARDDTVDAVAALYRHPDFTLGNPNRVRALFGAFSANQRAFHSPDGRGYTLLADMLLALDPMNPQTAAKLVPPLGRWRRFGQARAALMKAELTRIVATPGLSKDVFEQVSKSLAG</sequence>
<evidence type="ECO:0000256" key="7">
    <source>
        <dbReference type="ARBA" id="ARBA00022670"/>
    </source>
</evidence>
<dbReference type="SUPFAM" id="SSF63737">
    <property type="entry name" value="Leukotriene A4 hydrolase N-terminal domain"/>
    <property type="match status" value="1"/>
</dbReference>
<dbReference type="eggNOG" id="COG0308">
    <property type="taxonomic scope" value="Bacteria"/>
</dbReference>
<dbReference type="FunFam" id="1.10.390.10:FF:000002">
    <property type="entry name" value="Aminopeptidase N"/>
    <property type="match status" value="1"/>
</dbReference>
<comment type="cofactor">
    <cofactor evidence="2">
        <name>Zn(2+)</name>
        <dbReference type="ChEBI" id="CHEBI:29105"/>
    </cofactor>
</comment>
<evidence type="ECO:0000256" key="11">
    <source>
        <dbReference type="ARBA" id="ARBA00023049"/>
    </source>
</evidence>
<dbReference type="Gene3D" id="3.30.2010.30">
    <property type="match status" value="1"/>
</dbReference>
<dbReference type="InterPro" id="IPR012779">
    <property type="entry name" value="Peptidase_M1_pepN"/>
</dbReference>
<evidence type="ECO:0000313" key="18">
    <source>
        <dbReference type="EMBL" id="AHE56807.1"/>
    </source>
</evidence>
<evidence type="ECO:0000256" key="12">
    <source>
        <dbReference type="NCBIfam" id="TIGR02414"/>
    </source>
</evidence>
<evidence type="ECO:0000259" key="15">
    <source>
        <dbReference type="Pfam" id="PF11940"/>
    </source>
</evidence>
<evidence type="ECO:0000256" key="2">
    <source>
        <dbReference type="ARBA" id="ARBA00001947"/>
    </source>
</evidence>
<feature type="domain" description="Peptidase M1 alanyl aminopeptidase C-terminal" evidence="16">
    <location>
        <begin position="566"/>
        <end position="881"/>
    </location>
</feature>
<proteinExistence type="inferred from homology"/>
<keyword evidence="6" id="KW-0031">Aminopeptidase</keyword>
<dbReference type="AlphaFoldDB" id="W0AJQ6"/>
<evidence type="ECO:0000256" key="10">
    <source>
        <dbReference type="ARBA" id="ARBA00022833"/>
    </source>
</evidence>
<dbReference type="InterPro" id="IPR001930">
    <property type="entry name" value="Peptidase_M1"/>
</dbReference>
<feature type="domain" description="Aminopeptidase N-like N-terminal" evidence="17">
    <location>
        <begin position="102"/>
        <end position="209"/>
    </location>
</feature>
<evidence type="ECO:0000259" key="14">
    <source>
        <dbReference type="Pfam" id="PF01433"/>
    </source>
</evidence>
<evidence type="ECO:0000256" key="3">
    <source>
        <dbReference type="ARBA" id="ARBA00010136"/>
    </source>
</evidence>
<keyword evidence="7" id="KW-0645">Protease</keyword>
<feature type="domain" description="Peptidase M1 alanyl aminopeptidase Ig-like fold" evidence="15">
    <location>
        <begin position="467"/>
        <end position="561"/>
    </location>
</feature>
<dbReference type="GO" id="GO:0016285">
    <property type="term" value="F:alanyl aminopeptidase activity"/>
    <property type="evidence" value="ECO:0007669"/>
    <property type="project" value="UniProtKB-EC"/>
</dbReference>
<organism evidence="18 19">
    <name type="scientific">Sphingomonas sanxanigenens DSM 19645 = NX02</name>
    <dbReference type="NCBI Taxonomy" id="1123269"/>
    <lineage>
        <taxon>Bacteria</taxon>
        <taxon>Pseudomonadati</taxon>
        <taxon>Pseudomonadota</taxon>
        <taxon>Alphaproteobacteria</taxon>
        <taxon>Sphingomonadales</taxon>
        <taxon>Sphingomonadaceae</taxon>
        <taxon>Sphingomonas</taxon>
    </lineage>
</organism>
<evidence type="ECO:0000256" key="8">
    <source>
        <dbReference type="ARBA" id="ARBA00022723"/>
    </source>
</evidence>
<dbReference type="InterPro" id="IPR024601">
    <property type="entry name" value="Peptidase_M1_pepN_C"/>
</dbReference>
<dbReference type="EMBL" id="CP006644">
    <property type="protein sequence ID" value="AHE56807.1"/>
    <property type="molecule type" value="Genomic_DNA"/>
</dbReference>
<keyword evidence="10" id="KW-0862">Zinc</keyword>
<dbReference type="GO" id="GO:0008270">
    <property type="term" value="F:zinc ion binding"/>
    <property type="evidence" value="ECO:0007669"/>
    <property type="project" value="InterPro"/>
</dbReference>
<dbReference type="MEROPS" id="M01.005"/>
<dbReference type="InterPro" id="IPR035414">
    <property type="entry name" value="Peptidase_M1_pepN_Ig-like"/>
</dbReference>
<evidence type="ECO:0000313" key="19">
    <source>
        <dbReference type="Proteomes" id="UP000018851"/>
    </source>
</evidence>
<dbReference type="InterPro" id="IPR037144">
    <property type="entry name" value="Peptidase_M1_pepN_C_sf"/>
</dbReference>
<dbReference type="GO" id="GO:0006508">
    <property type="term" value="P:proteolysis"/>
    <property type="evidence" value="ECO:0007669"/>
    <property type="project" value="UniProtKB-UniRule"/>
</dbReference>
<evidence type="ECO:0000256" key="9">
    <source>
        <dbReference type="ARBA" id="ARBA00022801"/>
    </source>
</evidence>
<name>W0AJQ6_9SPHN</name>
<dbReference type="InterPro" id="IPR042097">
    <property type="entry name" value="Aminopeptidase_N-like_N_sf"/>
</dbReference>
<evidence type="ECO:0000259" key="16">
    <source>
        <dbReference type="Pfam" id="PF17432"/>
    </source>
</evidence>
<keyword evidence="11" id="KW-0482">Metalloprotease</keyword>
<dbReference type="FunFam" id="3.30.2010.30:FF:000002">
    <property type="entry name" value="Putative aminopeptidase N"/>
    <property type="match status" value="1"/>
</dbReference>
<dbReference type="Gene3D" id="1.10.390.10">
    <property type="entry name" value="Neutral Protease Domain 2"/>
    <property type="match status" value="1"/>
</dbReference>
<dbReference type="Pfam" id="PF01433">
    <property type="entry name" value="Peptidase_M1"/>
    <property type="match status" value="1"/>
</dbReference>
<dbReference type="HOGENOM" id="CLU_007993_2_0_5"/>
<dbReference type="Proteomes" id="UP000018851">
    <property type="component" value="Chromosome"/>
</dbReference>
<evidence type="ECO:0000259" key="17">
    <source>
        <dbReference type="Pfam" id="PF17900"/>
    </source>
</evidence>
<dbReference type="InterPro" id="IPR038438">
    <property type="entry name" value="PepN_Ig-like_sf"/>
</dbReference>
<comment type="similarity">
    <text evidence="3">Belongs to the peptidase M1 family.</text>
</comment>
<protein>
    <recommendedName>
        <fullName evidence="5 12">Aminopeptidase N</fullName>
        <ecNumber evidence="4 12">3.4.11.2</ecNumber>
    </recommendedName>
</protein>
<dbReference type="Gene3D" id="2.60.40.1730">
    <property type="entry name" value="tricorn interacting facor f3 domain"/>
    <property type="match status" value="1"/>
</dbReference>
<feature type="domain" description="Peptidase M1 membrane alanine aminopeptidase" evidence="14">
    <location>
        <begin position="249"/>
        <end position="459"/>
    </location>
</feature>
<dbReference type="GO" id="GO:0008237">
    <property type="term" value="F:metallopeptidase activity"/>
    <property type="evidence" value="ECO:0007669"/>
    <property type="project" value="UniProtKB-UniRule"/>
</dbReference>
<evidence type="ECO:0000256" key="1">
    <source>
        <dbReference type="ARBA" id="ARBA00000098"/>
    </source>
</evidence>
<dbReference type="InterPro" id="IPR014782">
    <property type="entry name" value="Peptidase_M1_dom"/>
</dbReference>
<dbReference type="Pfam" id="PF11940">
    <property type="entry name" value="DUF3458"/>
    <property type="match status" value="1"/>
</dbReference>
<feature type="region of interest" description="Disordered" evidence="13">
    <location>
        <begin position="1"/>
        <end position="26"/>
    </location>
</feature>
<dbReference type="Pfam" id="PF17432">
    <property type="entry name" value="DUF3458_C"/>
    <property type="match status" value="1"/>
</dbReference>
<reference evidence="18 19" key="1">
    <citation type="submission" date="2013-07" db="EMBL/GenBank/DDBJ databases">
        <title>Completed genome of Sphingomonas sanxanigenens NX02.</title>
        <authorList>
            <person name="Ma T."/>
            <person name="Huang H."/>
            <person name="Wu M."/>
            <person name="Li X."/>
            <person name="Li G."/>
        </authorList>
    </citation>
    <scope>NUCLEOTIDE SEQUENCE [LARGE SCALE GENOMIC DNA]</scope>
    <source>
        <strain evidence="18 19">NX02</strain>
    </source>
</reference>
<dbReference type="STRING" id="1123269.NX02_26025"/>
<evidence type="ECO:0000256" key="5">
    <source>
        <dbReference type="ARBA" id="ARBA00015611"/>
    </source>
</evidence>
<dbReference type="PATRIC" id="fig|1123269.5.peg.5106"/>
<dbReference type="CDD" id="cd09600">
    <property type="entry name" value="M1_APN"/>
    <property type="match status" value="1"/>
</dbReference>
<dbReference type="InterPro" id="IPR027268">
    <property type="entry name" value="Peptidase_M4/M1_CTD_sf"/>
</dbReference>
<comment type="catalytic activity">
    <reaction evidence="1">
        <text>Release of an N-terminal amino acid, Xaa-|-Yaa- from a peptide, amide or arylamide. Xaa is preferably Ala, but may be most amino acids including Pro (slow action). When a terminal hydrophobic residue is followed by a prolyl residue, the two may be released as an intact Xaa-Pro dipeptide.</text>
        <dbReference type="EC" id="3.4.11.2"/>
    </reaction>
</comment>
<dbReference type="InterPro" id="IPR045357">
    <property type="entry name" value="Aminopeptidase_N-like_N"/>
</dbReference>
<dbReference type="KEGG" id="ssan:NX02_26025"/>
<dbReference type="PANTHER" id="PTHR46322">
    <property type="entry name" value="PUROMYCIN-SENSITIVE AMINOPEPTIDASE"/>
    <property type="match status" value="1"/>
</dbReference>
<dbReference type="Pfam" id="PF17900">
    <property type="entry name" value="Peptidase_M1_N"/>
    <property type="match status" value="1"/>
</dbReference>
<keyword evidence="8" id="KW-0479">Metal-binding</keyword>
<dbReference type="EC" id="3.4.11.2" evidence="4 12"/>
<dbReference type="PRINTS" id="PR00756">
    <property type="entry name" value="ALADIPTASE"/>
</dbReference>
<dbReference type="PANTHER" id="PTHR46322:SF1">
    <property type="entry name" value="PUROMYCIN-SENSITIVE AMINOPEPTIDASE"/>
    <property type="match status" value="1"/>
</dbReference>
<dbReference type="Gene3D" id="1.25.50.10">
    <property type="entry name" value="Peptidase M1, alanyl aminopeptidase, C-terminal domain"/>
    <property type="match status" value="1"/>
</dbReference>
<evidence type="ECO:0000256" key="4">
    <source>
        <dbReference type="ARBA" id="ARBA00012564"/>
    </source>
</evidence>
<feature type="compositionally biased region" description="Basic and acidic residues" evidence="13">
    <location>
        <begin position="1"/>
        <end position="11"/>
    </location>
</feature>
<dbReference type="SUPFAM" id="SSF55486">
    <property type="entry name" value="Metalloproteases ('zincins'), catalytic domain"/>
    <property type="match status" value="1"/>
</dbReference>
<dbReference type="NCBIfam" id="TIGR02414">
    <property type="entry name" value="pepN_proteo"/>
    <property type="match status" value="1"/>
</dbReference>